<evidence type="ECO:0008006" key="8">
    <source>
        <dbReference type="Google" id="ProtNLM"/>
    </source>
</evidence>
<feature type="transmembrane region" description="Helical" evidence="6">
    <location>
        <begin position="277"/>
        <end position="295"/>
    </location>
</feature>
<dbReference type="AlphaFoldDB" id="A0A7S3ZAA0"/>
<evidence type="ECO:0000313" key="7">
    <source>
        <dbReference type="EMBL" id="CAE0677121.1"/>
    </source>
</evidence>
<evidence type="ECO:0000256" key="2">
    <source>
        <dbReference type="ARBA" id="ARBA00022692"/>
    </source>
</evidence>
<dbReference type="GO" id="GO:0015165">
    <property type="term" value="F:pyrimidine nucleotide-sugar transmembrane transporter activity"/>
    <property type="evidence" value="ECO:0007669"/>
    <property type="project" value="InterPro"/>
</dbReference>
<dbReference type="GO" id="GO:0000139">
    <property type="term" value="C:Golgi membrane"/>
    <property type="evidence" value="ECO:0007669"/>
    <property type="project" value="InterPro"/>
</dbReference>
<dbReference type="NCBIfam" id="TIGR00803">
    <property type="entry name" value="nst"/>
    <property type="match status" value="1"/>
</dbReference>
<proteinExistence type="predicted"/>
<feature type="compositionally biased region" description="Basic and acidic residues" evidence="5">
    <location>
        <begin position="342"/>
        <end position="353"/>
    </location>
</feature>
<evidence type="ECO:0000256" key="6">
    <source>
        <dbReference type="SAM" id="Phobius"/>
    </source>
</evidence>
<dbReference type="EMBL" id="HBIV01040916">
    <property type="protein sequence ID" value="CAE0677121.1"/>
    <property type="molecule type" value="Transcribed_RNA"/>
</dbReference>
<sequence length="366" mass="39497">MDTAAAVALFVLTLQNISVPIMMRLARTTSGGGNMGNAYCIPVLVCFQEVFKIVFSIGLLVREQGGLNQAIGMINQEILLKPKTTLKLGVPALCYFIQNNCQQLANSYLPAAVYAVTYQGKTLVVALMSVLMLNKKLQMFRWVAIAGLAVGVAMVQCAKAPDNASKEYAGSEFLVGLTYAVTAASMSGFAGVYFEKMIKKSQPGTKSQQPSLWIRNIQLAIFTLFIGVPTVYTSASFDAADPLRGFDGVVWGLGLNNAVGGLLVALVVKYADNILKCFSNAMSTVIGTFVCIPLFGFEPSWLFAVGACVVLSSALLYGEAIKFPYPQCDRILFDVPKAAEPEDVEKTLEEGEKIATPAEVEMEERK</sequence>
<dbReference type="PANTHER" id="PTHR10231">
    <property type="entry name" value="NUCLEOTIDE-SUGAR TRANSMEMBRANE TRANSPORTER"/>
    <property type="match status" value="1"/>
</dbReference>
<feature type="transmembrane region" description="Helical" evidence="6">
    <location>
        <begin position="36"/>
        <end position="61"/>
    </location>
</feature>
<name>A0A7S3ZAA0_9EUKA</name>
<accession>A0A7S3ZAA0</accession>
<evidence type="ECO:0000256" key="1">
    <source>
        <dbReference type="ARBA" id="ARBA00004141"/>
    </source>
</evidence>
<keyword evidence="2 6" id="KW-0812">Transmembrane</keyword>
<feature type="transmembrane region" description="Helical" evidence="6">
    <location>
        <begin position="216"/>
        <end position="237"/>
    </location>
</feature>
<dbReference type="SUPFAM" id="SSF103481">
    <property type="entry name" value="Multidrug resistance efflux transporter EmrE"/>
    <property type="match status" value="1"/>
</dbReference>
<evidence type="ECO:0000256" key="5">
    <source>
        <dbReference type="SAM" id="MobiDB-lite"/>
    </source>
</evidence>
<organism evidence="7">
    <name type="scientific">Lotharella globosa</name>
    <dbReference type="NCBI Taxonomy" id="91324"/>
    <lineage>
        <taxon>Eukaryota</taxon>
        <taxon>Sar</taxon>
        <taxon>Rhizaria</taxon>
        <taxon>Cercozoa</taxon>
        <taxon>Chlorarachniophyceae</taxon>
        <taxon>Lotharella</taxon>
    </lineage>
</organism>
<protein>
    <recommendedName>
        <fullName evidence="8">EamA domain-containing protein</fullName>
    </recommendedName>
</protein>
<keyword evidence="3 6" id="KW-1133">Transmembrane helix</keyword>
<feature type="transmembrane region" description="Helical" evidence="6">
    <location>
        <begin position="301"/>
        <end position="318"/>
    </location>
</feature>
<reference evidence="7" key="1">
    <citation type="submission" date="2021-01" db="EMBL/GenBank/DDBJ databases">
        <authorList>
            <person name="Corre E."/>
            <person name="Pelletier E."/>
            <person name="Niang G."/>
            <person name="Scheremetjew M."/>
            <person name="Finn R."/>
            <person name="Kale V."/>
            <person name="Holt S."/>
            <person name="Cochrane G."/>
            <person name="Meng A."/>
            <person name="Brown T."/>
            <person name="Cohen L."/>
        </authorList>
    </citation>
    <scope>NUCLEOTIDE SEQUENCE</scope>
    <source>
        <strain evidence="7">CCCM811</strain>
    </source>
</reference>
<dbReference type="InterPro" id="IPR007271">
    <property type="entry name" value="Nuc_sug_transpt"/>
</dbReference>
<comment type="subcellular location">
    <subcellularLocation>
        <location evidence="1">Membrane</location>
        <topology evidence="1">Multi-pass membrane protein</topology>
    </subcellularLocation>
</comment>
<evidence type="ECO:0000256" key="4">
    <source>
        <dbReference type="ARBA" id="ARBA00023136"/>
    </source>
</evidence>
<dbReference type="PIRSF" id="PIRSF005799">
    <property type="entry name" value="UDP-gal_transpt"/>
    <property type="match status" value="1"/>
</dbReference>
<gene>
    <name evidence="7" type="ORF">LGLO00237_LOCUS28901</name>
</gene>
<feature type="transmembrane region" description="Helical" evidence="6">
    <location>
        <begin position="173"/>
        <end position="195"/>
    </location>
</feature>
<dbReference type="InterPro" id="IPR037185">
    <property type="entry name" value="EmrE-like"/>
</dbReference>
<evidence type="ECO:0000256" key="3">
    <source>
        <dbReference type="ARBA" id="ARBA00022989"/>
    </source>
</evidence>
<keyword evidence="4 6" id="KW-0472">Membrane</keyword>
<feature type="transmembrane region" description="Helical" evidence="6">
    <location>
        <begin position="142"/>
        <end position="161"/>
    </location>
</feature>
<feature type="transmembrane region" description="Helical" evidence="6">
    <location>
        <begin position="249"/>
        <end position="270"/>
    </location>
</feature>
<feature type="region of interest" description="Disordered" evidence="5">
    <location>
        <begin position="342"/>
        <end position="366"/>
    </location>
</feature>
<dbReference type="Gene3D" id="1.10.3730.20">
    <property type="match status" value="1"/>
</dbReference>
<dbReference type="Pfam" id="PF04142">
    <property type="entry name" value="Nuc_sug_transp"/>
    <property type="match status" value="1"/>
</dbReference>